<evidence type="ECO:0000256" key="4">
    <source>
        <dbReference type="ARBA" id="ARBA00022692"/>
    </source>
</evidence>
<evidence type="ECO:0000313" key="13">
    <source>
        <dbReference type="Proteomes" id="UP000078200"/>
    </source>
</evidence>
<keyword evidence="6 11" id="KW-1133">Transmembrane helix</keyword>
<comment type="caution">
    <text evidence="11">Lacks conserved residue(s) required for the propagation of feature annotation.</text>
</comment>
<dbReference type="EnsemblMetazoa" id="GAUT005460-RA">
    <property type="protein sequence ID" value="GAUT005460-PA"/>
    <property type="gene ID" value="GAUT005460"/>
</dbReference>
<keyword evidence="5 11" id="KW-0552">Olfaction</keyword>
<organism evidence="12 13">
    <name type="scientific">Glossina austeni</name>
    <name type="common">Savannah tsetse fly</name>
    <dbReference type="NCBI Taxonomy" id="7395"/>
    <lineage>
        <taxon>Eukaryota</taxon>
        <taxon>Metazoa</taxon>
        <taxon>Ecdysozoa</taxon>
        <taxon>Arthropoda</taxon>
        <taxon>Hexapoda</taxon>
        <taxon>Insecta</taxon>
        <taxon>Pterygota</taxon>
        <taxon>Neoptera</taxon>
        <taxon>Endopterygota</taxon>
        <taxon>Diptera</taxon>
        <taxon>Brachycera</taxon>
        <taxon>Muscomorpha</taxon>
        <taxon>Hippoboscoidea</taxon>
        <taxon>Glossinidae</taxon>
        <taxon>Glossina</taxon>
    </lineage>
</organism>
<keyword evidence="3 11" id="KW-0716">Sensory transduction</keyword>
<dbReference type="AlphaFoldDB" id="A0A1A9UI06"/>
<feature type="transmembrane region" description="Helical" evidence="11">
    <location>
        <begin position="309"/>
        <end position="329"/>
    </location>
</feature>
<dbReference type="GO" id="GO:0004984">
    <property type="term" value="F:olfactory receptor activity"/>
    <property type="evidence" value="ECO:0007669"/>
    <property type="project" value="InterPro"/>
</dbReference>
<evidence type="ECO:0000313" key="12">
    <source>
        <dbReference type="EnsemblMetazoa" id="GAUT005460-PA"/>
    </source>
</evidence>
<evidence type="ECO:0000256" key="10">
    <source>
        <dbReference type="ARBA" id="ARBA00038679"/>
    </source>
</evidence>
<evidence type="ECO:0000256" key="5">
    <source>
        <dbReference type="ARBA" id="ARBA00022725"/>
    </source>
</evidence>
<dbReference type="Pfam" id="PF02949">
    <property type="entry name" value="7tm_6"/>
    <property type="match status" value="1"/>
</dbReference>
<evidence type="ECO:0000256" key="11">
    <source>
        <dbReference type="RuleBase" id="RU351113"/>
    </source>
</evidence>
<dbReference type="STRING" id="7395.A0A1A9UI06"/>
<feature type="transmembrane region" description="Helical" evidence="11">
    <location>
        <begin position="276"/>
        <end position="297"/>
    </location>
</feature>
<evidence type="ECO:0000256" key="9">
    <source>
        <dbReference type="ARBA" id="ARBA00023224"/>
    </source>
</evidence>
<evidence type="ECO:0000256" key="3">
    <source>
        <dbReference type="ARBA" id="ARBA00022606"/>
    </source>
</evidence>
<accession>A0A1A9UI06</accession>
<feature type="transmembrane region" description="Helical" evidence="11">
    <location>
        <begin position="135"/>
        <end position="158"/>
    </location>
</feature>
<protein>
    <recommendedName>
        <fullName evidence="11">Odorant receptor</fullName>
    </recommendedName>
</protein>
<keyword evidence="9 11" id="KW-0807">Transducer</keyword>
<feature type="transmembrane region" description="Helical" evidence="11">
    <location>
        <begin position="40"/>
        <end position="64"/>
    </location>
</feature>
<keyword evidence="4 11" id="KW-0812">Transmembrane</keyword>
<proteinExistence type="inferred from homology"/>
<keyword evidence="8 11" id="KW-0675">Receptor</keyword>
<evidence type="ECO:0000256" key="1">
    <source>
        <dbReference type="ARBA" id="ARBA00004651"/>
    </source>
</evidence>
<evidence type="ECO:0000256" key="8">
    <source>
        <dbReference type="ARBA" id="ARBA00023170"/>
    </source>
</evidence>
<dbReference type="InterPro" id="IPR004117">
    <property type="entry name" value="7tm6_olfct_rcpt"/>
</dbReference>
<comment type="subunit">
    <text evidence="10">Interacts with Orco. Complexes exist early in the endomembrane system in olfactory sensory neurons (OSNs), coupling these complexes to the conserved ciliary trafficking pathway.</text>
</comment>
<dbReference type="GO" id="GO:0007165">
    <property type="term" value="P:signal transduction"/>
    <property type="evidence" value="ECO:0007669"/>
    <property type="project" value="UniProtKB-KW"/>
</dbReference>
<dbReference type="Proteomes" id="UP000078200">
    <property type="component" value="Unassembled WGS sequence"/>
</dbReference>
<dbReference type="GO" id="GO:0005549">
    <property type="term" value="F:odorant binding"/>
    <property type="evidence" value="ECO:0007669"/>
    <property type="project" value="InterPro"/>
</dbReference>
<evidence type="ECO:0000256" key="7">
    <source>
        <dbReference type="ARBA" id="ARBA00023136"/>
    </source>
</evidence>
<dbReference type="VEuPathDB" id="VectorBase:GAUT005460"/>
<keyword evidence="13" id="KW-1185">Reference proteome</keyword>
<keyword evidence="7 11" id="KW-0472">Membrane</keyword>
<dbReference type="PANTHER" id="PTHR21137">
    <property type="entry name" value="ODORANT RECEPTOR"/>
    <property type="match status" value="1"/>
</dbReference>
<feature type="transmembrane region" description="Helical" evidence="11">
    <location>
        <begin position="70"/>
        <end position="88"/>
    </location>
</feature>
<comment type="similarity">
    <text evidence="11">Belongs to the insect chemoreceptor superfamily. Heteromeric odorant receptor channel (TC 1.A.69) family.</text>
</comment>
<sequence>MKLYKFEDFVRLANLFYTSLGIEPYALGQSTKWQIFCRYLIFYFQIINLSSMVVCEVTYVFLAFRNDNNFLEATMIMSYIGFVLVGIFKMLSIWRQRSLLTTFVQELLHIFPQTPEQQRLYNLDIYVRQCTRVTVCFSLLYMLLIWTYNLFAILQYVIYERWLMWRVVGKQLPYTMYILWDWHDHWSYYPLYALECIAGFTSAAGQISCDLLLCAFATQLIMHYDYVSRSLAMYEVKTRQKFRDPRKAMAEDMKFLRKIIAYHANVLSLSELMNEVFGVALFFNFMASSFVICFVGFQMTMGADPDTLFKLFLFLFTSASQVYLISHYGQQLIDASFNIATAVYNQQWYNADIGYKKMLVLIAARAQKPVELQATKFVLISRGTMTDFSECEVKNRSSKCVVMQSDKTKRTPSQDVMDFESRIDRGFAIWTIVLSRRV</sequence>
<name>A0A1A9UI06_GLOAU</name>
<dbReference type="GO" id="GO:0005886">
    <property type="term" value="C:plasma membrane"/>
    <property type="evidence" value="ECO:0007669"/>
    <property type="project" value="UniProtKB-SubCell"/>
</dbReference>
<reference evidence="12" key="1">
    <citation type="submission" date="2020-05" db="UniProtKB">
        <authorList>
            <consortium name="EnsemblMetazoa"/>
        </authorList>
    </citation>
    <scope>IDENTIFICATION</scope>
    <source>
        <strain evidence="12">TTRI</strain>
    </source>
</reference>
<dbReference type="PANTHER" id="PTHR21137:SF44">
    <property type="entry name" value="ODORANT RECEPTOR 13A-RELATED"/>
    <property type="match status" value="1"/>
</dbReference>
<keyword evidence="2" id="KW-1003">Cell membrane</keyword>
<comment type="subcellular location">
    <subcellularLocation>
        <location evidence="1 11">Cell membrane</location>
        <topology evidence="1 11">Multi-pass membrane protein</topology>
    </subcellularLocation>
</comment>
<evidence type="ECO:0000256" key="6">
    <source>
        <dbReference type="ARBA" id="ARBA00022989"/>
    </source>
</evidence>
<evidence type="ECO:0000256" key="2">
    <source>
        <dbReference type="ARBA" id="ARBA00022475"/>
    </source>
</evidence>